<protein>
    <submittedName>
        <fullName evidence="4">CBS domain-containing protein</fullName>
    </submittedName>
</protein>
<evidence type="ECO:0000259" key="3">
    <source>
        <dbReference type="PROSITE" id="PS51371"/>
    </source>
</evidence>
<reference evidence="4 5" key="1">
    <citation type="submission" date="2023-09" db="EMBL/GenBank/DDBJ databases">
        <authorList>
            <person name="Rey-Velasco X."/>
        </authorList>
    </citation>
    <scope>NUCLEOTIDE SEQUENCE [LARGE SCALE GENOMIC DNA]</scope>
    <source>
        <strain evidence="4 5">P385</strain>
    </source>
</reference>
<dbReference type="SMART" id="SM00116">
    <property type="entry name" value="CBS"/>
    <property type="match status" value="2"/>
</dbReference>
<dbReference type="InterPro" id="IPR044725">
    <property type="entry name" value="CBSX3_CBS_dom"/>
</dbReference>
<dbReference type="InterPro" id="IPR051257">
    <property type="entry name" value="Diverse_CBS-Domain"/>
</dbReference>
<keyword evidence="1 2" id="KW-0129">CBS domain</keyword>
<proteinExistence type="predicted"/>
<keyword evidence="5" id="KW-1185">Reference proteome</keyword>
<dbReference type="PANTHER" id="PTHR43080:SF2">
    <property type="entry name" value="CBS DOMAIN-CONTAINING PROTEIN"/>
    <property type="match status" value="1"/>
</dbReference>
<evidence type="ECO:0000256" key="1">
    <source>
        <dbReference type="ARBA" id="ARBA00023122"/>
    </source>
</evidence>
<dbReference type="SUPFAM" id="SSF54631">
    <property type="entry name" value="CBS-domain pair"/>
    <property type="match status" value="1"/>
</dbReference>
<dbReference type="Gene3D" id="3.10.580.10">
    <property type="entry name" value="CBS-domain"/>
    <property type="match status" value="1"/>
</dbReference>
<dbReference type="PANTHER" id="PTHR43080">
    <property type="entry name" value="CBS DOMAIN-CONTAINING PROTEIN CBSX3, MITOCHONDRIAL"/>
    <property type="match status" value="1"/>
</dbReference>
<dbReference type="CDD" id="cd04623">
    <property type="entry name" value="CBS_pair_bac_euk"/>
    <property type="match status" value="1"/>
</dbReference>
<evidence type="ECO:0000256" key="2">
    <source>
        <dbReference type="PROSITE-ProRule" id="PRU00703"/>
    </source>
</evidence>
<dbReference type="Pfam" id="PF00571">
    <property type="entry name" value="CBS"/>
    <property type="match status" value="2"/>
</dbReference>
<dbReference type="EMBL" id="JAVRHY010000005">
    <property type="protein sequence ID" value="MDT0618297.1"/>
    <property type="molecule type" value="Genomic_DNA"/>
</dbReference>
<organism evidence="4 5">
    <name type="scientific">Spectribacter acetivorans</name>
    <dbReference type="NCBI Taxonomy" id="3075603"/>
    <lineage>
        <taxon>Bacteria</taxon>
        <taxon>Pseudomonadati</taxon>
        <taxon>Pseudomonadota</taxon>
        <taxon>Gammaproteobacteria</taxon>
        <taxon>Salinisphaerales</taxon>
        <taxon>Salinisphaeraceae</taxon>
        <taxon>Spectribacter</taxon>
    </lineage>
</organism>
<dbReference type="PROSITE" id="PS51371">
    <property type="entry name" value="CBS"/>
    <property type="match status" value="2"/>
</dbReference>
<feature type="domain" description="CBS" evidence="3">
    <location>
        <begin position="8"/>
        <end position="68"/>
    </location>
</feature>
<evidence type="ECO:0000313" key="5">
    <source>
        <dbReference type="Proteomes" id="UP001259982"/>
    </source>
</evidence>
<dbReference type="InterPro" id="IPR046342">
    <property type="entry name" value="CBS_dom_sf"/>
</dbReference>
<comment type="caution">
    <text evidence="4">The sequence shown here is derived from an EMBL/GenBank/DDBJ whole genome shotgun (WGS) entry which is preliminary data.</text>
</comment>
<dbReference type="InterPro" id="IPR000644">
    <property type="entry name" value="CBS_dom"/>
</dbReference>
<dbReference type="RefSeq" id="WP_311658388.1">
    <property type="nucleotide sequence ID" value="NZ_JAVRHY010000005.1"/>
</dbReference>
<name>A0ABU3B764_9GAMM</name>
<gene>
    <name evidence="4" type="ORF">RM531_07400</name>
</gene>
<sequence length="143" mass="15873">MKTKVRQLLKEKGDQVWTIAPDASVYDALQLMADKGIGALVVIDNERIVGLLSERDYARKLILQGRSSRDTPVSEVMTTRVLIVGPDQTVEDCMALATDKRVRHFPVMDGDRLIGLVSIGDLVKSVIADQEYVIKQLETYISG</sequence>
<feature type="domain" description="CBS" evidence="3">
    <location>
        <begin position="77"/>
        <end position="133"/>
    </location>
</feature>
<accession>A0ABU3B764</accession>
<evidence type="ECO:0000313" key="4">
    <source>
        <dbReference type="EMBL" id="MDT0618297.1"/>
    </source>
</evidence>
<dbReference type="Proteomes" id="UP001259982">
    <property type="component" value="Unassembled WGS sequence"/>
</dbReference>